<comment type="caution">
    <text evidence="11">The sequence shown here is derived from an EMBL/GenBank/DDBJ whole genome shotgun (WGS) entry which is preliminary data.</text>
</comment>
<comment type="cofactor">
    <cofactor evidence="8">
        <name>Cu cation</name>
        <dbReference type="ChEBI" id="CHEBI:23378"/>
    </cofactor>
    <text evidence="8">Binds 1 copper ion per subunit.</text>
</comment>
<evidence type="ECO:0000256" key="9">
    <source>
        <dbReference type="SAM" id="SignalP"/>
    </source>
</evidence>
<organism evidence="11 12">
    <name type="scientific">Methylopila turkensis</name>
    <dbReference type="NCBI Taxonomy" id="1437816"/>
    <lineage>
        <taxon>Bacteria</taxon>
        <taxon>Pseudomonadati</taxon>
        <taxon>Pseudomonadota</taxon>
        <taxon>Alphaproteobacteria</taxon>
        <taxon>Hyphomicrobiales</taxon>
        <taxon>Methylopilaceae</taxon>
        <taxon>Methylopila</taxon>
    </lineage>
</organism>
<dbReference type="InterPro" id="IPR035668">
    <property type="entry name" value="Amicyanin"/>
</dbReference>
<feature type="binding site" evidence="8">
    <location>
        <position position="110"/>
    </location>
    <ligand>
        <name>Cu cation</name>
        <dbReference type="ChEBI" id="CHEBI:23378"/>
    </ligand>
</feature>
<evidence type="ECO:0000259" key="10">
    <source>
        <dbReference type="Pfam" id="PF00127"/>
    </source>
</evidence>
<name>A0A9W6JJF5_9HYPH</name>
<dbReference type="InterPro" id="IPR052721">
    <property type="entry name" value="ET_Amicyanin"/>
</dbReference>
<dbReference type="CDD" id="cd13921">
    <property type="entry name" value="Amicyanin"/>
    <property type="match status" value="1"/>
</dbReference>
<dbReference type="PANTHER" id="PTHR36507">
    <property type="entry name" value="BLL1555 PROTEIN"/>
    <property type="match status" value="1"/>
</dbReference>
<proteinExistence type="predicted"/>
<keyword evidence="4" id="KW-0574">Periplasm</keyword>
<dbReference type="AlphaFoldDB" id="A0A9W6JJF5"/>
<dbReference type="GO" id="GO:0009055">
    <property type="term" value="F:electron transfer activity"/>
    <property type="evidence" value="ECO:0007669"/>
    <property type="project" value="UniProtKB-UniRule"/>
</dbReference>
<reference evidence="11" key="2">
    <citation type="submission" date="2023-01" db="EMBL/GenBank/DDBJ databases">
        <authorList>
            <person name="Sun Q."/>
            <person name="Evtushenko L."/>
        </authorList>
    </citation>
    <scope>NUCLEOTIDE SEQUENCE</scope>
    <source>
        <strain evidence="11">VKM B-2748</strain>
    </source>
</reference>
<feature type="binding site" evidence="8">
    <location>
        <position position="67"/>
    </location>
    <ligand>
        <name>Cu cation</name>
        <dbReference type="ChEBI" id="CHEBI:23378"/>
    </ligand>
</feature>
<dbReference type="SUPFAM" id="SSF49503">
    <property type="entry name" value="Cupredoxins"/>
    <property type="match status" value="1"/>
</dbReference>
<dbReference type="PROSITE" id="PS00196">
    <property type="entry name" value="COPPER_BLUE"/>
    <property type="match status" value="1"/>
</dbReference>
<reference evidence="11" key="1">
    <citation type="journal article" date="2014" name="Int. J. Syst. Evol. Microbiol.">
        <title>Complete genome sequence of Corynebacterium casei LMG S-19264T (=DSM 44701T), isolated from a smear-ripened cheese.</title>
        <authorList>
            <consortium name="US DOE Joint Genome Institute (JGI-PGF)"/>
            <person name="Walter F."/>
            <person name="Albersmeier A."/>
            <person name="Kalinowski J."/>
            <person name="Ruckert C."/>
        </authorList>
    </citation>
    <scope>NUCLEOTIDE SEQUENCE</scope>
    <source>
        <strain evidence="11">VKM B-2748</strain>
    </source>
</reference>
<evidence type="ECO:0000256" key="8">
    <source>
        <dbReference type="PIRSR" id="PIRSR602386-1"/>
    </source>
</evidence>
<feature type="domain" description="Blue (type 1) copper" evidence="10">
    <location>
        <begin position="34"/>
        <end position="120"/>
    </location>
</feature>
<feature type="chain" id="PRO_5040756401" description="Amicyanin" evidence="9">
    <location>
        <begin position="21"/>
        <end position="120"/>
    </location>
</feature>
<dbReference type="InterPro" id="IPR028871">
    <property type="entry name" value="BlueCu_1_BS"/>
</dbReference>
<evidence type="ECO:0000256" key="7">
    <source>
        <dbReference type="NCBIfam" id="TIGR02657"/>
    </source>
</evidence>
<keyword evidence="9" id="KW-0732">Signal</keyword>
<dbReference type="PRINTS" id="PR00155">
    <property type="entry name" value="AMICYANIN"/>
</dbReference>
<sequence length="120" mass="12709">MRNALLAALCVALPVSFAYAQEPIEIVEGGAASANAVSIDKMAFGTPEIKVKVGDSVTWTNNDEIAHNVHFRGGPAKGNPKAQGKMLNKGETYTVKFGAAGEYGYICTPHPMMKGKVIVE</sequence>
<evidence type="ECO:0000256" key="4">
    <source>
        <dbReference type="ARBA" id="ARBA00022764"/>
    </source>
</evidence>
<evidence type="ECO:0000256" key="3">
    <source>
        <dbReference type="ARBA" id="ARBA00022723"/>
    </source>
</evidence>
<dbReference type="InterPro" id="IPR008972">
    <property type="entry name" value="Cupredoxin"/>
</dbReference>
<protein>
    <recommendedName>
        <fullName evidence="7">Amicyanin</fullName>
    </recommendedName>
</protein>
<dbReference type="Proteomes" id="UP001143309">
    <property type="component" value="Unassembled WGS sequence"/>
</dbReference>
<evidence type="ECO:0000313" key="11">
    <source>
        <dbReference type="EMBL" id="GLK78765.1"/>
    </source>
</evidence>
<dbReference type="PANTHER" id="PTHR36507:SF1">
    <property type="entry name" value="BLL1555 PROTEIN"/>
    <property type="match status" value="1"/>
</dbReference>
<dbReference type="NCBIfam" id="TIGR02657">
    <property type="entry name" value="amicyanin"/>
    <property type="match status" value="1"/>
</dbReference>
<dbReference type="EMBL" id="BSFL01000001">
    <property type="protein sequence ID" value="GLK78765.1"/>
    <property type="molecule type" value="Genomic_DNA"/>
</dbReference>
<dbReference type="InterPro" id="IPR013475">
    <property type="entry name" value="Amicyanin_Para/Methyl"/>
</dbReference>
<keyword evidence="5" id="KW-0249">Electron transport</keyword>
<keyword evidence="12" id="KW-1185">Reference proteome</keyword>
<keyword evidence="3 8" id="KW-0479">Metal-binding</keyword>
<accession>A0A9W6JJF5</accession>
<evidence type="ECO:0000256" key="1">
    <source>
        <dbReference type="ARBA" id="ARBA00004418"/>
    </source>
</evidence>
<keyword evidence="2" id="KW-0813">Transport</keyword>
<dbReference type="Pfam" id="PF00127">
    <property type="entry name" value="Copper-bind"/>
    <property type="match status" value="1"/>
</dbReference>
<evidence type="ECO:0000256" key="2">
    <source>
        <dbReference type="ARBA" id="ARBA00022448"/>
    </source>
</evidence>
<gene>
    <name evidence="11" type="ORF">GCM10008174_05060</name>
</gene>
<feature type="signal peptide" evidence="9">
    <location>
        <begin position="1"/>
        <end position="20"/>
    </location>
</feature>
<evidence type="ECO:0000256" key="5">
    <source>
        <dbReference type="ARBA" id="ARBA00022982"/>
    </source>
</evidence>
<dbReference type="GO" id="GO:0042597">
    <property type="term" value="C:periplasmic space"/>
    <property type="evidence" value="ECO:0007669"/>
    <property type="project" value="UniProtKB-SubCell"/>
</dbReference>
<feature type="binding site" evidence="8">
    <location>
        <position position="107"/>
    </location>
    <ligand>
        <name>Cu cation</name>
        <dbReference type="ChEBI" id="CHEBI:23378"/>
    </ligand>
</feature>
<dbReference type="InterPro" id="IPR000923">
    <property type="entry name" value="BlueCu_1"/>
</dbReference>
<comment type="subcellular location">
    <subcellularLocation>
        <location evidence="1">Periplasm</location>
    </subcellularLocation>
</comment>
<dbReference type="Gene3D" id="2.60.40.420">
    <property type="entry name" value="Cupredoxins - blue copper proteins"/>
    <property type="match status" value="1"/>
</dbReference>
<keyword evidence="6 8" id="KW-0186">Copper</keyword>
<dbReference type="GO" id="GO:0005507">
    <property type="term" value="F:copper ion binding"/>
    <property type="evidence" value="ECO:0007669"/>
    <property type="project" value="UniProtKB-UniRule"/>
</dbReference>
<dbReference type="RefSeq" id="WP_271199270.1">
    <property type="nucleotide sequence ID" value="NZ_BSFL01000001.1"/>
</dbReference>
<evidence type="ECO:0000256" key="6">
    <source>
        <dbReference type="ARBA" id="ARBA00023008"/>
    </source>
</evidence>
<dbReference type="InterPro" id="IPR002386">
    <property type="entry name" value="Amicyanin/Pseudoazurin"/>
</dbReference>
<evidence type="ECO:0000313" key="12">
    <source>
        <dbReference type="Proteomes" id="UP001143309"/>
    </source>
</evidence>